<organism evidence="2 3">
    <name type="scientific">Cymbomonas tetramitiformis</name>
    <dbReference type="NCBI Taxonomy" id="36881"/>
    <lineage>
        <taxon>Eukaryota</taxon>
        <taxon>Viridiplantae</taxon>
        <taxon>Chlorophyta</taxon>
        <taxon>Pyramimonadophyceae</taxon>
        <taxon>Pyramimonadales</taxon>
        <taxon>Pyramimonadaceae</taxon>
        <taxon>Cymbomonas</taxon>
    </lineage>
</organism>
<dbReference type="Proteomes" id="UP001190700">
    <property type="component" value="Unassembled WGS sequence"/>
</dbReference>
<dbReference type="CDD" id="cd03440">
    <property type="entry name" value="hot_dog"/>
    <property type="match status" value="1"/>
</dbReference>
<proteinExistence type="predicted"/>
<dbReference type="EMBL" id="LGRX02015785">
    <property type="protein sequence ID" value="KAK3263036.1"/>
    <property type="molecule type" value="Genomic_DNA"/>
</dbReference>
<dbReference type="Pfam" id="PF03061">
    <property type="entry name" value="4HBT"/>
    <property type="match status" value="1"/>
</dbReference>
<reference evidence="2 3" key="1">
    <citation type="journal article" date="2015" name="Genome Biol. Evol.">
        <title>Comparative Genomics of a Bacterivorous Green Alga Reveals Evolutionary Causalities and Consequences of Phago-Mixotrophic Mode of Nutrition.</title>
        <authorList>
            <person name="Burns J.A."/>
            <person name="Paasch A."/>
            <person name="Narechania A."/>
            <person name="Kim E."/>
        </authorList>
    </citation>
    <scope>NUCLEOTIDE SEQUENCE [LARGE SCALE GENOMIC DNA]</scope>
    <source>
        <strain evidence="2 3">PLY_AMNH</strain>
    </source>
</reference>
<evidence type="ECO:0000313" key="3">
    <source>
        <dbReference type="Proteomes" id="UP001190700"/>
    </source>
</evidence>
<comment type="caution">
    <text evidence="2">The sequence shown here is derived from an EMBL/GenBank/DDBJ whole genome shotgun (WGS) entry which is preliminary data.</text>
</comment>
<accession>A0AAE0FNE1</accession>
<dbReference type="InterPro" id="IPR052723">
    <property type="entry name" value="Acyl-CoA_thioesterase_PaaI"/>
</dbReference>
<dbReference type="PANTHER" id="PTHR42856:SF1">
    <property type="entry name" value="ACYL-COENZYME A THIOESTERASE PAAI"/>
    <property type="match status" value="1"/>
</dbReference>
<protein>
    <recommendedName>
        <fullName evidence="1">Thioesterase domain-containing protein</fullName>
    </recommendedName>
</protein>
<evidence type="ECO:0000313" key="2">
    <source>
        <dbReference type="EMBL" id="KAK3263036.1"/>
    </source>
</evidence>
<feature type="domain" description="Thioesterase" evidence="1">
    <location>
        <begin position="106"/>
        <end position="174"/>
    </location>
</feature>
<name>A0AAE0FNE1_9CHLO</name>
<dbReference type="GO" id="GO:0016289">
    <property type="term" value="F:acyl-CoA hydrolase activity"/>
    <property type="evidence" value="ECO:0007669"/>
    <property type="project" value="TreeGrafter"/>
</dbReference>
<gene>
    <name evidence="2" type="ORF">CYMTET_28138</name>
</gene>
<evidence type="ECO:0000259" key="1">
    <source>
        <dbReference type="Pfam" id="PF03061"/>
    </source>
</evidence>
<sequence length="191" mass="21153">MATLRALRVLCGNTAVLRKADNFFQPGYQGIHICTRQQQAQGWGVYRKVPKVAHHEPSQRSMTTTNATHLEIDQELCGQNVLQVEGRAVVSLKTTTRMRADARDLTHGGFYFGMADYAAMLAVNDPNVVLGAAETKFKKPVKTGDMLVAEATVVSENAKKRSVEVIIKREGEEVFSGIFTCFVLPKHVFDL</sequence>
<dbReference type="Gene3D" id="3.10.129.10">
    <property type="entry name" value="Hotdog Thioesterase"/>
    <property type="match status" value="1"/>
</dbReference>
<dbReference type="InterPro" id="IPR006683">
    <property type="entry name" value="Thioestr_dom"/>
</dbReference>
<dbReference type="AlphaFoldDB" id="A0AAE0FNE1"/>
<dbReference type="PANTHER" id="PTHR42856">
    <property type="entry name" value="ACYL-COENZYME A THIOESTERASE PAAI"/>
    <property type="match status" value="1"/>
</dbReference>
<dbReference type="InterPro" id="IPR029069">
    <property type="entry name" value="HotDog_dom_sf"/>
</dbReference>
<keyword evidence="3" id="KW-1185">Reference proteome</keyword>
<dbReference type="SUPFAM" id="SSF54637">
    <property type="entry name" value="Thioesterase/thiol ester dehydrase-isomerase"/>
    <property type="match status" value="1"/>
</dbReference>